<evidence type="ECO:0000313" key="3">
    <source>
        <dbReference type="Proteomes" id="UP000324104"/>
    </source>
</evidence>
<protein>
    <recommendedName>
        <fullName evidence="4">Acc operon protein</fullName>
    </recommendedName>
</protein>
<evidence type="ECO:0000313" key="2">
    <source>
        <dbReference type="EMBL" id="TYT61380.1"/>
    </source>
</evidence>
<comment type="caution">
    <text evidence="2">The sequence shown here is derived from an EMBL/GenBank/DDBJ whole genome shotgun (WGS) entry which is preliminary data.</text>
</comment>
<dbReference type="EMBL" id="VTAW01000019">
    <property type="protein sequence ID" value="TYT61380.1"/>
    <property type="molecule type" value="Genomic_DNA"/>
</dbReference>
<dbReference type="AlphaFoldDB" id="A0A5D5APK4"/>
<dbReference type="Pfam" id="PF26062">
    <property type="entry name" value="DUF8022"/>
    <property type="match status" value="1"/>
</dbReference>
<reference evidence="2 3" key="1">
    <citation type="submission" date="2019-08" db="EMBL/GenBank/DDBJ databases">
        <title>Archaea genome.</title>
        <authorList>
            <person name="Kajale S."/>
            <person name="Shouche Y."/>
            <person name="Deshpande N."/>
            <person name="Sharma A."/>
        </authorList>
    </citation>
    <scope>NUCLEOTIDE SEQUENCE [LARGE SCALE GENOMIC DNA]</scope>
    <source>
        <strain evidence="2 3">ESP3B_9</strain>
    </source>
</reference>
<accession>A0A5D5APK4</accession>
<dbReference type="InterPro" id="IPR058335">
    <property type="entry name" value="PccX"/>
</dbReference>
<sequence>MSADVDDDEAAAIAAAVGAHLHDHARAAAAAAASSEETWDEKRWSFAGRIRAQQQRTVRIPREAPTDPWSAAGRTDRF</sequence>
<gene>
    <name evidence="2" type="ORF">FYC77_14220</name>
</gene>
<evidence type="ECO:0008006" key="4">
    <source>
        <dbReference type="Google" id="ProtNLM"/>
    </source>
</evidence>
<evidence type="ECO:0000256" key="1">
    <source>
        <dbReference type="SAM" id="MobiDB-lite"/>
    </source>
</evidence>
<name>A0A5D5APK4_9EURY</name>
<dbReference type="Proteomes" id="UP000324104">
    <property type="component" value="Unassembled WGS sequence"/>
</dbReference>
<proteinExistence type="predicted"/>
<keyword evidence="3" id="KW-1185">Reference proteome</keyword>
<organism evidence="2 3">
    <name type="scientific">Natrialba swarupiae</name>
    <dbReference type="NCBI Taxonomy" id="2448032"/>
    <lineage>
        <taxon>Archaea</taxon>
        <taxon>Methanobacteriati</taxon>
        <taxon>Methanobacteriota</taxon>
        <taxon>Stenosarchaea group</taxon>
        <taxon>Halobacteria</taxon>
        <taxon>Halobacteriales</taxon>
        <taxon>Natrialbaceae</taxon>
        <taxon>Natrialba</taxon>
    </lineage>
</organism>
<feature type="region of interest" description="Disordered" evidence="1">
    <location>
        <begin position="55"/>
        <end position="78"/>
    </location>
</feature>